<feature type="signal peptide" evidence="1">
    <location>
        <begin position="1"/>
        <end position="24"/>
    </location>
</feature>
<evidence type="ECO:0000313" key="2">
    <source>
        <dbReference type="EMBL" id="PAP76308.1"/>
    </source>
</evidence>
<dbReference type="RefSeq" id="WP_095509959.1">
    <property type="nucleotide sequence ID" value="NZ_MQWD01000001.1"/>
</dbReference>
<gene>
    <name evidence="2" type="ORF">BSZ37_07545</name>
</gene>
<proteinExistence type="predicted"/>
<feature type="chain" id="PRO_5012763734" description="C-type lysozyme inhibitor domain-containing protein" evidence="1">
    <location>
        <begin position="25"/>
        <end position="119"/>
    </location>
</feature>
<evidence type="ECO:0000313" key="3">
    <source>
        <dbReference type="Proteomes" id="UP000216339"/>
    </source>
</evidence>
<keyword evidence="1" id="KW-0732">Signal</keyword>
<reference evidence="2 3" key="1">
    <citation type="submission" date="2016-11" db="EMBL/GenBank/DDBJ databases">
        <title>Study of marine rhodopsin-containing bacteria.</title>
        <authorList>
            <person name="Yoshizawa S."/>
            <person name="Kumagai Y."/>
            <person name="Kogure K."/>
        </authorList>
    </citation>
    <scope>NUCLEOTIDE SEQUENCE [LARGE SCALE GENOMIC DNA]</scope>
    <source>
        <strain evidence="2 3">SAORIC-28</strain>
    </source>
</reference>
<sequence length="119" mass="13108">MRCSLLLAALALAACAGVARLSRADLVGTTWREVCPAPEIATAYVRLRPDGLMAWSYEHPDSVRVDSVHSWAVEDGALLLRWNLGSATSRYPAGPTPRRLEADTSTFCLGERPWLDRVR</sequence>
<protein>
    <recommendedName>
        <fullName evidence="4">C-type lysozyme inhibitor domain-containing protein</fullName>
    </recommendedName>
</protein>
<organism evidence="2 3">
    <name type="scientific">Rubrivirga marina</name>
    <dbReference type="NCBI Taxonomy" id="1196024"/>
    <lineage>
        <taxon>Bacteria</taxon>
        <taxon>Pseudomonadati</taxon>
        <taxon>Rhodothermota</taxon>
        <taxon>Rhodothermia</taxon>
        <taxon>Rhodothermales</taxon>
        <taxon>Rubricoccaceae</taxon>
        <taxon>Rubrivirga</taxon>
    </lineage>
</organism>
<keyword evidence="3" id="KW-1185">Reference proteome</keyword>
<dbReference type="OrthoDB" id="9841649at2"/>
<name>A0A271IZA2_9BACT</name>
<evidence type="ECO:0008006" key="4">
    <source>
        <dbReference type="Google" id="ProtNLM"/>
    </source>
</evidence>
<dbReference type="AlphaFoldDB" id="A0A271IZA2"/>
<dbReference type="EMBL" id="MQWD01000001">
    <property type="protein sequence ID" value="PAP76308.1"/>
    <property type="molecule type" value="Genomic_DNA"/>
</dbReference>
<dbReference type="PROSITE" id="PS51257">
    <property type="entry name" value="PROKAR_LIPOPROTEIN"/>
    <property type="match status" value="1"/>
</dbReference>
<evidence type="ECO:0000256" key="1">
    <source>
        <dbReference type="SAM" id="SignalP"/>
    </source>
</evidence>
<accession>A0A271IZA2</accession>
<comment type="caution">
    <text evidence="2">The sequence shown here is derived from an EMBL/GenBank/DDBJ whole genome shotgun (WGS) entry which is preliminary data.</text>
</comment>
<dbReference type="Proteomes" id="UP000216339">
    <property type="component" value="Unassembled WGS sequence"/>
</dbReference>